<organism evidence="1 2">
    <name type="scientific">Spirosoma utsteinense</name>
    <dbReference type="NCBI Taxonomy" id="2585773"/>
    <lineage>
        <taxon>Bacteria</taxon>
        <taxon>Pseudomonadati</taxon>
        <taxon>Bacteroidota</taxon>
        <taxon>Cytophagia</taxon>
        <taxon>Cytophagales</taxon>
        <taxon>Cytophagaceae</taxon>
        <taxon>Spirosoma</taxon>
    </lineage>
</organism>
<dbReference type="Proteomes" id="UP000700732">
    <property type="component" value="Unassembled WGS sequence"/>
</dbReference>
<reference evidence="1 2" key="1">
    <citation type="submission" date="2019-06" db="EMBL/GenBank/DDBJ databases">
        <title>Spirosoma utsteinense sp. nov. isolated from Antarctic ice-free soils.</title>
        <authorList>
            <person name="Tahon G."/>
        </authorList>
    </citation>
    <scope>NUCLEOTIDE SEQUENCE [LARGE SCALE GENOMIC DNA]</scope>
    <source>
        <strain evidence="1 2">LMG 31447</strain>
    </source>
</reference>
<proteinExistence type="predicted"/>
<protein>
    <recommendedName>
        <fullName evidence="3">Ada DNA repair metal-binding domain-containing protein</fullName>
    </recommendedName>
</protein>
<keyword evidence="2" id="KW-1185">Reference proteome</keyword>
<evidence type="ECO:0008006" key="3">
    <source>
        <dbReference type="Google" id="ProtNLM"/>
    </source>
</evidence>
<name>A0ABR6W6J5_9BACT</name>
<evidence type="ECO:0000313" key="2">
    <source>
        <dbReference type="Proteomes" id="UP000700732"/>
    </source>
</evidence>
<sequence>MVTRRLLLVLFVVLTGWLPIDAQTVRGRYTDKAKRPAPRTVYVSICESRSAYAYHNGMCRGLARCTHEVSQVSEAQARNRGYKPCKICY</sequence>
<evidence type="ECO:0000313" key="1">
    <source>
        <dbReference type="EMBL" id="MBC3792174.1"/>
    </source>
</evidence>
<accession>A0ABR6W6J5</accession>
<comment type="caution">
    <text evidence="1">The sequence shown here is derived from an EMBL/GenBank/DDBJ whole genome shotgun (WGS) entry which is preliminary data.</text>
</comment>
<gene>
    <name evidence="1" type="ORF">FH603_2684</name>
</gene>
<dbReference type="EMBL" id="VFIA01000014">
    <property type="protein sequence ID" value="MBC3792174.1"/>
    <property type="molecule type" value="Genomic_DNA"/>
</dbReference>
<dbReference type="RefSeq" id="WP_186737959.1">
    <property type="nucleotide sequence ID" value="NZ_VFIA01000014.1"/>
</dbReference>